<dbReference type="AlphaFoldDB" id="A0A835XXY5"/>
<comment type="caution">
    <text evidence="3">The sequence shown here is derived from an EMBL/GenBank/DDBJ whole genome shotgun (WGS) entry which is preliminary data.</text>
</comment>
<feature type="region of interest" description="Disordered" evidence="1">
    <location>
        <begin position="320"/>
        <end position="362"/>
    </location>
</feature>
<feature type="domain" description="F-box" evidence="2">
    <location>
        <begin position="44"/>
        <end position="85"/>
    </location>
</feature>
<feature type="region of interest" description="Disordered" evidence="1">
    <location>
        <begin position="659"/>
        <end position="722"/>
    </location>
</feature>
<feature type="compositionally biased region" description="Acidic residues" evidence="1">
    <location>
        <begin position="577"/>
        <end position="594"/>
    </location>
</feature>
<dbReference type="Pfam" id="PF12937">
    <property type="entry name" value="F-box-like"/>
    <property type="match status" value="1"/>
</dbReference>
<accession>A0A835XXY5</accession>
<keyword evidence="4" id="KW-1185">Reference proteome</keyword>
<feature type="region of interest" description="Disordered" evidence="1">
    <location>
        <begin position="176"/>
        <end position="196"/>
    </location>
</feature>
<dbReference type="InterPro" id="IPR001810">
    <property type="entry name" value="F-box_dom"/>
</dbReference>
<dbReference type="Gene3D" id="1.20.1280.50">
    <property type="match status" value="1"/>
</dbReference>
<protein>
    <recommendedName>
        <fullName evidence="2">F-box domain-containing protein</fullName>
    </recommendedName>
</protein>
<evidence type="ECO:0000256" key="1">
    <source>
        <dbReference type="SAM" id="MobiDB-lite"/>
    </source>
</evidence>
<feature type="compositionally biased region" description="Low complexity" evidence="1">
    <location>
        <begin position="320"/>
        <end position="350"/>
    </location>
</feature>
<organism evidence="3 4">
    <name type="scientific">Edaphochlamys debaryana</name>
    <dbReference type="NCBI Taxonomy" id="47281"/>
    <lineage>
        <taxon>Eukaryota</taxon>
        <taxon>Viridiplantae</taxon>
        <taxon>Chlorophyta</taxon>
        <taxon>core chlorophytes</taxon>
        <taxon>Chlorophyceae</taxon>
        <taxon>CS clade</taxon>
        <taxon>Chlamydomonadales</taxon>
        <taxon>Chlamydomonadales incertae sedis</taxon>
        <taxon>Edaphochlamys</taxon>
    </lineage>
</organism>
<feature type="compositionally biased region" description="Pro residues" evidence="1">
    <location>
        <begin position="353"/>
        <end position="362"/>
    </location>
</feature>
<feature type="compositionally biased region" description="Acidic residues" evidence="1">
    <location>
        <begin position="663"/>
        <end position="682"/>
    </location>
</feature>
<feature type="compositionally biased region" description="Low complexity" evidence="1">
    <location>
        <begin position="181"/>
        <end position="196"/>
    </location>
</feature>
<sequence length="783" mass="79328">MADASSAEALNAKAGSHLLEAVPGGAAPEVPEAGEGPHEALGRPDILVEILCRLDSVEELAAAATVGRAWRDAAAHDLPWRRLYVRAFGQPQSWEKRRSYREQCLRRAALQGHVSPAALPYGTALEPYDAACGIRTLAVTYDPVMCCLVRAVRSVTLLGNATDVALQALPLAPPPSPSPGLPLVSPHAASTTTGTATACTPQADTEGGSGAVAASEGAGTPTAADTGVAAAAAGPKAVPAPEGARWVCLLSPDGNPPQRAPVPEAGAAADGPAAAAVEALAELLPTVMCAADGLLYLPAGARGADLAVWDLRAALGPAAGAPASTAAGSSTSAPGPATASAAAPGAVGEAPEPHPLLGPPPHAAPYWLPEASGFHTARLLAAAADGPLAVSGCDGGQLWFWHARERRATGSADIRAWTGLPVVQAFPKPLARPGAGRHRLRLSVCAASGLAAALLMSPLAPEVHLYRAAPLGGAAAAAGDRTGSAAGANLGGGAGAGARGAVGQLLRVLPTPGGAPGDGLALFRGHLLALSVLASDVMGARFGGNGGSSVLVTVTASVWRLPVQGGAKREEGHGLEEVEEEAGSQEQEEEDAAAVEEAWTHPVRLYSSRLQLEHPRSLVLGRMKPLLAASEDRLLLTAPRNVGGRPPHHQLLSLEYAFGRGEDGDDSDEDESEEYGSADEGSEQAAEGPGTAAEAGAGATAAGSAQGPKTPLQPRSRPRRRGVCYRGAAGSGSFHVISETDRLPWGEVIEDAGQVVVAVVPTPRHLALLSEDNQLRLYGIDRP</sequence>
<evidence type="ECO:0000313" key="4">
    <source>
        <dbReference type="Proteomes" id="UP000612055"/>
    </source>
</evidence>
<evidence type="ECO:0000259" key="2">
    <source>
        <dbReference type="Pfam" id="PF12937"/>
    </source>
</evidence>
<dbReference type="SUPFAM" id="SSF81383">
    <property type="entry name" value="F-box domain"/>
    <property type="match status" value="1"/>
</dbReference>
<feature type="compositionally biased region" description="Basic and acidic residues" evidence="1">
    <location>
        <begin position="567"/>
        <end position="576"/>
    </location>
</feature>
<name>A0A835XXY5_9CHLO</name>
<dbReference type="Proteomes" id="UP000612055">
    <property type="component" value="Unassembled WGS sequence"/>
</dbReference>
<feature type="compositionally biased region" description="Low complexity" evidence="1">
    <location>
        <begin position="683"/>
        <end position="708"/>
    </location>
</feature>
<proteinExistence type="predicted"/>
<dbReference type="InterPro" id="IPR036047">
    <property type="entry name" value="F-box-like_dom_sf"/>
</dbReference>
<dbReference type="OrthoDB" id="549841at2759"/>
<evidence type="ECO:0000313" key="3">
    <source>
        <dbReference type="EMBL" id="KAG2491677.1"/>
    </source>
</evidence>
<feature type="region of interest" description="Disordered" evidence="1">
    <location>
        <begin position="565"/>
        <end position="595"/>
    </location>
</feature>
<gene>
    <name evidence="3" type="ORF">HYH03_010045</name>
</gene>
<dbReference type="EMBL" id="JAEHOE010000051">
    <property type="protein sequence ID" value="KAG2491677.1"/>
    <property type="molecule type" value="Genomic_DNA"/>
</dbReference>
<reference evidence="3" key="1">
    <citation type="journal article" date="2020" name="bioRxiv">
        <title>Comparative genomics of Chlamydomonas.</title>
        <authorList>
            <person name="Craig R.J."/>
            <person name="Hasan A.R."/>
            <person name="Ness R.W."/>
            <person name="Keightley P.D."/>
        </authorList>
    </citation>
    <scope>NUCLEOTIDE SEQUENCE</scope>
    <source>
        <strain evidence="3">CCAP 11/70</strain>
    </source>
</reference>